<feature type="domain" description="Transcription regulator MerR DNA binding" evidence="1">
    <location>
        <begin position="7"/>
        <end position="60"/>
    </location>
</feature>
<dbReference type="Proteomes" id="UP000052013">
    <property type="component" value="Unassembled WGS sequence"/>
</dbReference>
<protein>
    <recommendedName>
        <fullName evidence="1">Transcription regulator MerR DNA binding domain-containing protein</fullName>
    </recommendedName>
</protein>
<proteinExistence type="predicted"/>
<evidence type="ECO:0000259" key="1">
    <source>
        <dbReference type="Pfam" id="PF09278"/>
    </source>
</evidence>
<accession>A0A0R1S8Z3</accession>
<dbReference type="InterPro" id="IPR009061">
    <property type="entry name" value="DNA-bd_dom_put_sf"/>
</dbReference>
<dbReference type="SUPFAM" id="SSF46955">
    <property type="entry name" value="Putative DNA-binding domain"/>
    <property type="match status" value="1"/>
</dbReference>
<comment type="caution">
    <text evidence="2">The sequence shown here is derived from an EMBL/GenBank/DDBJ whole genome shotgun (WGS) entry which is preliminary data.</text>
</comment>
<gene>
    <name evidence="2" type="ORF">FC85_GL000202</name>
</gene>
<dbReference type="Gene3D" id="1.10.1660.10">
    <property type="match status" value="1"/>
</dbReference>
<sequence length="89" mass="10710">MNWVLYIKALRRAGMSIESLIDFVKLYREPENTKAARKSLLMEQKKRLEAQQQEIQKSLNYLNFKIEHFDDHMLTFENEKLSYRATVTK</sequence>
<dbReference type="STRING" id="1423739.FC85_GL000202"/>
<reference evidence="2 3" key="1">
    <citation type="journal article" date="2015" name="Genome Announc.">
        <title>Expanding the biotechnology potential of lactobacilli through comparative genomics of 213 strains and associated genera.</title>
        <authorList>
            <person name="Sun Z."/>
            <person name="Harris H.M."/>
            <person name="McCann A."/>
            <person name="Guo C."/>
            <person name="Argimon S."/>
            <person name="Zhang W."/>
            <person name="Yang X."/>
            <person name="Jeffery I.B."/>
            <person name="Cooney J.C."/>
            <person name="Kagawa T.F."/>
            <person name="Liu W."/>
            <person name="Song Y."/>
            <person name="Salvetti E."/>
            <person name="Wrobel A."/>
            <person name="Rasinkangas P."/>
            <person name="Parkhill J."/>
            <person name="Rea M.C."/>
            <person name="O'Sullivan O."/>
            <person name="Ritari J."/>
            <person name="Douillard F.P."/>
            <person name="Paul Ross R."/>
            <person name="Yang R."/>
            <person name="Briner A.E."/>
            <person name="Felis G.E."/>
            <person name="de Vos W.M."/>
            <person name="Barrangou R."/>
            <person name="Klaenhammer T.R."/>
            <person name="Caufield P.W."/>
            <person name="Cui Y."/>
            <person name="Zhang H."/>
            <person name="O'Toole P.W."/>
        </authorList>
    </citation>
    <scope>NUCLEOTIDE SEQUENCE [LARGE SCALE GENOMIC DNA]</scope>
    <source>
        <strain evidence="2 3">DSM 14421</strain>
    </source>
</reference>
<dbReference type="PATRIC" id="fig|1423739.3.peg.212"/>
<organism evidence="2 3">
    <name type="scientific">Lentilactobacillus diolivorans DSM 14421</name>
    <dbReference type="NCBI Taxonomy" id="1423739"/>
    <lineage>
        <taxon>Bacteria</taxon>
        <taxon>Bacillati</taxon>
        <taxon>Bacillota</taxon>
        <taxon>Bacilli</taxon>
        <taxon>Lactobacillales</taxon>
        <taxon>Lactobacillaceae</taxon>
        <taxon>Lentilactobacillus</taxon>
    </lineage>
</organism>
<dbReference type="InterPro" id="IPR015358">
    <property type="entry name" value="Tscrpt_reg_MerR_DNA-bd"/>
</dbReference>
<dbReference type="EMBL" id="AZEY01000068">
    <property type="protein sequence ID" value="KRL65377.1"/>
    <property type="molecule type" value="Genomic_DNA"/>
</dbReference>
<evidence type="ECO:0000313" key="3">
    <source>
        <dbReference type="Proteomes" id="UP000052013"/>
    </source>
</evidence>
<dbReference type="Pfam" id="PF09278">
    <property type="entry name" value="MerR-DNA-bind"/>
    <property type="match status" value="1"/>
</dbReference>
<dbReference type="AlphaFoldDB" id="A0A0R1S8Z3"/>
<evidence type="ECO:0000313" key="2">
    <source>
        <dbReference type="EMBL" id="KRL65377.1"/>
    </source>
</evidence>
<name>A0A0R1S8Z3_9LACO</name>